<evidence type="ECO:0000313" key="4">
    <source>
        <dbReference type="Proteomes" id="UP000008837"/>
    </source>
</evidence>
<feature type="region of interest" description="Disordered" evidence="1">
    <location>
        <begin position="1"/>
        <end position="101"/>
    </location>
</feature>
<proteinExistence type="predicted"/>
<organism evidence="3 4">
    <name type="scientific">Malassezia globosa (strain ATCC MYA-4612 / CBS 7966)</name>
    <name type="common">Dandruff-associated fungus</name>
    <dbReference type="NCBI Taxonomy" id="425265"/>
    <lineage>
        <taxon>Eukaryota</taxon>
        <taxon>Fungi</taxon>
        <taxon>Dikarya</taxon>
        <taxon>Basidiomycota</taxon>
        <taxon>Ustilaginomycotina</taxon>
        <taxon>Malasseziomycetes</taxon>
        <taxon>Malasseziales</taxon>
        <taxon>Malasseziaceae</taxon>
        <taxon>Malassezia</taxon>
    </lineage>
</organism>
<dbReference type="VEuPathDB" id="FungiDB:MGL_2301"/>
<name>A8Q333_MALGO</name>
<comment type="caution">
    <text evidence="3">The sequence shown here is derived from an EMBL/GenBank/DDBJ whole genome shotgun (WGS) entry which is preliminary data.</text>
</comment>
<feature type="compositionally biased region" description="Low complexity" evidence="1">
    <location>
        <begin position="1"/>
        <end position="14"/>
    </location>
</feature>
<sequence length="346" mass="37001">MASSHGTHTNSGSHETVTASDLPRTTRTKRDLLATSQPQSRAADVSRVSVPTAASVPARHNAKVRQRSSAWRDHSYVSSDRGGAAPSFTSAQDSRSAHMGPMGRYTSSISGRSSLLQGAPMRTTAAVAAATTATPIPADTETVGAPAPTTYHTPHAKPTAELDQTLRAIQASLTALTERLDRTESSMTQPQRQASLTRTLLHHTMAASHATLQDIGACLGLIAQPNDTLAPSYEAWRLHGATGSRAYSLWPLLRSPFKFASIVVGLALRILLDMSSLFVLASLLIAALRRLSGRGDPWIAWRLLGRLSARVAFLSRAANRRAFLRTLLAGVLLGGVTMESTRRISQ</sequence>
<reference evidence="3 4" key="1">
    <citation type="journal article" date="2007" name="Proc. Natl. Acad. Sci. U.S.A.">
        <title>Dandruff-associated Malassezia genomes reveal convergent and divergent virulence traits shared with plant and human fungal pathogens.</title>
        <authorList>
            <person name="Xu J."/>
            <person name="Saunders C.W."/>
            <person name="Hu P."/>
            <person name="Grant R.A."/>
            <person name="Boekhout T."/>
            <person name="Kuramae E.E."/>
            <person name="Kronstad J.W."/>
            <person name="Deangelis Y.M."/>
            <person name="Reeder N.L."/>
            <person name="Johnstone K.R."/>
            <person name="Leland M."/>
            <person name="Fieno A.M."/>
            <person name="Begley W.M."/>
            <person name="Sun Y."/>
            <person name="Lacey M.P."/>
            <person name="Chaudhary T."/>
            <person name="Keough T."/>
            <person name="Chu L."/>
            <person name="Sears R."/>
            <person name="Yuan B."/>
            <person name="Dawson T.L.Jr."/>
        </authorList>
    </citation>
    <scope>NUCLEOTIDE SEQUENCE [LARGE SCALE GENOMIC DNA]</scope>
    <source>
        <strain evidence="4">ATCC MYA-4612 / CBS 7966</strain>
    </source>
</reference>
<feature type="transmembrane region" description="Helical" evidence="2">
    <location>
        <begin position="259"/>
        <end position="288"/>
    </location>
</feature>
<dbReference type="RefSeq" id="XP_001730505.1">
    <property type="nucleotide sequence ID" value="XM_001730453.1"/>
</dbReference>
<keyword evidence="2" id="KW-0472">Membrane</keyword>
<evidence type="ECO:0000256" key="1">
    <source>
        <dbReference type="SAM" id="MobiDB-lite"/>
    </source>
</evidence>
<dbReference type="AlphaFoldDB" id="A8Q333"/>
<accession>A8Q333</accession>
<keyword evidence="2" id="KW-1133">Transmembrane helix</keyword>
<keyword evidence="2" id="KW-0812">Transmembrane</keyword>
<dbReference type="EMBL" id="AAYY01000008">
    <property type="protein sequence ID" value="EDP43291.1"/>
    <property type="molecule type" value="Genomic_DNA"/>
</dbReference>
<dbReference type="KEGG" id="mgl:MGL_2301"/>
<dbReference type="Proteomes" id="UP000008837">
    <property type="component" value="Unassembled WGS sequence"/>
</dbReference>
<protein>
    <submittedName>
        <fullName evidence="3">Uncharacterized protein</fullName>
    </submittedName>
</protein>
<gene>
    <name evidence="3" type="ORF">MGL_2301</name>
</gene>
<feature type="compositionally biased region" description="Polar residues" evidence="1">
    <location>
        <begin position="15"/>
        <end position="25"/>
    </location>
</feature>
<dbReference type="InParanoid" id="A8Q333"/>
<evidence type="ECO:0000313" key="3">
    <source>
        <dbReference type="EMBL" id="EDP43291.1"/>
    </source>
</evidence>
<keyword evidence="4" id="KW-1185">Reference proteome</keyword>
<dbReference type="OrthoDB" id="346910at2759"/>
<evidence type="ECO:0000256" key="2">
    <source>
        <dbReference type="SAM" id="Phobius"/>
    </source>
</evidence>
<dbReference type="GeneID" id="5854812"/>
<dbReference type="STRING" id="425265.A8Q333"/>